<organism evidence="1 2">
    <name type="scientific">Hevea brasiliensis</name>
    <name type="common">Para rubber tree</name>
    <name type="synonym">Siphonia brasiliensis</name>
    <dbReference type="NCBI Taxonomy" id="3981"/>
    <lineage>
        <taxon>Eukaryota</taxon>
        <taxon>Viridiplantae</taxon>
        <taxon>Streptophyta</taxon>
        <taxon>Embryophyta</taxon>
        <taxon>Tracheophyta</taxon>
        <taxon>Spermatophyta</taxon>
        <taxon>Magnoliopsida</taxon>
        <taxon>eudicotyledons</taxon>
        <taxon>Gunneridae</taxon>
        <taxon>Pentapetalae</taxon>
        <taxon>rosids</taxon>
        <taxon>fabids</taxon>
        <taxon>Malpighiales</taxon>
        <taxon>Euphorbiaceae</taxon>
        <taxon>Crotonoideae</taxon>
        <taxon>Micrandreae</taxon>
        <taxon>Hevea</taxon>
    </lineage>
</organism>
<evidence type="ECO:0000313" key="1">
    <source>
        <dbReference type="EMBL" id="KAF2313032.1"/>
    </source>
</evidence>
<name>A0A6A6MH46_HEVBR</name>
<accession>A0A6A6MH46</accession>
<sequence length="107" mass="12470">MGQSQFVEEASFKLKHQSLLQDFLELQKEFVSKKKKLQMTKLKRDVLSAEVRFLRQRHRHLMAIKSLNLQPEQDPIPPQKSSMQNEGVGKLLRAEKKLKNGIITEKS</sequence>
<gene>
    <name evidence="1" type="ORF">GH714_008819</name>
</gene>
<proteinExistence type="predicted"/>
<dbReference type="PANTHER" id="PTHR34807:SF6">
    <property type="entry name" value="MYB-CC TYPE TRANSCRIPTION FACTOR LHEQLE-CONTAINING DOMAIN-CONTAINING PROTEIN"/>
    <property type="match status" value="1"/>
</dbReference>
<protein>
    <submittedName>
        <fullName evidence="1">Uncharacterized protein</fullName>
    </submittedName>
</protein>
<dbReference type="Proteomes" id="UP000467840">
    <property type="component" value="Chromosome 15"/>
</dbReference>
<evidence type="ECO:0000313" key="2">
    <source>
        <dbReference type="Proteomes" id="UP000467840"/>
    </source>
</evidence>
<keyword evidence="2" id="KW-1185">Reference proteome</keyword>
<dbReference type="AlphaFoldDB" id="A0A6A6MH46"/>
<dbReference type="EMBL" id="JAAGAX010000005">
    <property type="protein sequence ID" value="KAF2313032.1"/>
    <property type="molecule type" value="Genomic_DNA"/>
</dbReference>
<reference evidence="1 2" key="1">
    <citation type="journal article" date="2020" name="Mol. Plant">
        <title>The Chromosome-Based Rubber Tree Genome Provides New Insights into Spurge Genome Evolution and Rubber Biosynthesis.</title>
        <authorList>
            <person name="Liu J."/>
            <person name="Shi C."/>
            <person name="Shi C.C."/>
            <person name="Li W."/>
            <person name="Zhang Q.J."/>
            <person name="Zhang Y."/>
            <person name="Li K."/>
            <person name="Lu H.F."/>
            <person name="Shi C."/>
            <person name="Zhu S.T."/>
            <person name="Xiao Z.Y."/>
            <person name="Nan H."/>
            <person name="Yue Y."/>
            <person name="Zhu X.G."/>
            <person name="Wu Y."/>
            <person name="Hong X.N."/>
            <person name="Fan G.Y."/>
            <person name="Tong Y."/>
            <person name="Zhang D."/>
            <person name="Mao C.L."/>
            <person name="Liu Y.L."/>
            <person name="Hao S.J."/>
            <person name="Liu W.Q."/>
            <person name="Lv M.Q."/>
            <person name="Zhang H.B."/>
            <person name="Liu Y."/>
            <person name="Hu-Tang G.R."/>
            <person name="Wang J.P."/>
            <person name="Wang J.H."/>
            <person name="Sun Y.H."/>
            <person name="Ni S.B."/>
            <person name="Chen W.B."/>
            <person name="Zhang X.C."/>
            <person name="Jiao Y.N."/>
            <person name="Eichler E.E."/>
            <person name="Li G.H."/>
            <person name="Liu X."/>
            <person name="Gao L.Z."/>
        </authorList>
    </citation>
    <scope>NUCLEOTIDE SEQUENCE [LARGE SCALE GENOMIC DNA]</scope>
    <source>
        <strain evidence="2">cv. GT1</strain>
        <tissue evidence="1">Leaf</tissue>
    </source>
</reference>
<comment type="caution">
    <text evidence="1">The sequence shown here is derived from an EMBL/GenBank/DDBJ whole genome shotgun (WGS) entry which is preliminary data.</text>
</comment>
<dbReference type="PANTHER" id="PTHR34807">
    <property type="entry name" value="OS08G0270800 PROTEIN"/>
    <property type="match status" value="1"/>
</dbReference>